<accession>A0A1Z4N0M0</accession>
<keyword evidence="2" id="KW-1185">Reference proteome</keyword>
<reference evidence="1 2" key="1">
    <citation type="submission" date="2017-06" db="EMBL/GenBank/DDBJ databases">
        <title>Genome sequencing of cyanobaciteial culture collection at National Institute for Environmental Studies (NIES).</title>
        <authorList>
            <person name="Hirose Y."/>
            <person name="Shimura Y."/>
            <person name="Fujisawa T."/>
            <person name="Nakamura Y."/>
            <person name="Kawachi M."/>
        </authorList>
    </citation>
    <scope>NUCLEOTIDE SEQUENCE [LARGE SCALE GENOMIC DNA]</scope>
    <source>
        <strain evidence="1 2">NIES-37</strain>
    </source>
</reference>
<dbReference type="KEGG" id="ttq:NIES37_32460"/>
<dbReference type="EMBL" id="AP018248">
    <property type="protein sequence ID" value="BAY99267.1"/>
    <property type="molecule type" value="Genomic_DNA"/>
</dbReference>
<organism evidence="1 2">
    <name type="scientific">Tolypothrix tenuis PCC 7101</name>
    <dbReference type="NCBI Taxonomy" id="231146"/>
    <lineage>
        <taxon>Bacteria</taxon>
        <taxon>Bacillati</taxon>
        <taxon>Cyanobacteriota</taxon>
        <taxon>Cyanophyceae</taxon>
        <taxon>Nostocales</taxon>
        <taxon>Tolypothrichaceae</taxon>
        <taxon>Tolypothrix</taxon>
    </lineage>
</organism>
<name>A0A1Z4N0M0_9CYAN</name>
<dbReference type="AlphaFoldDB" id="A0A1Z4N0M0"/>
<sequence length="75" mass="8879">MNIQDKGLKTHLKENFANEEMSNSNLVFQNQRLENPELPKLNEEPDQEQPRLGFWKSLLEIIQLIKFIDDEEPGR</sequence>
<proteinExistence type="predicted"/>
<protein>
    <submittedName>
        <fullName evidence="1">Uncharacterized protein</fullName>
    </submittedName>
</protein>
<gene>
    <name evidence="1" type="ORF">NIES37_32460</name>
</gene>
<evidence type="ECO:0000313" key="2">
    <source>
        <dbReference type="Proteomes" id="UP000218785"/>
    </source>
</evidence>
<dbReference type="Proteomes" id="UP000218785">
    <property type="component" value="Chromosome"/>
</dbReference>
<evidence type="ECO:0000313" key="1">
    <source>
        <dbReference type="EMBL" id="BAY99267.1"/>
    </source>
</evidence>
<dbReference type="RefSeq" id="WP_096577264.1">
    <property type="nucleotide sequence ID" value="NZ_CAWNJS010000001.1"/>
</dbReference>